<dbReference type="eggNOG" id="ENOG5033C6N">
    <property type="taxonomic scope" value="Bacteria"/>
</dbReference>
<dbReference type="Pfam" id="PF14114">
    <property type="entry name" value="DUF4286"/>
    <property type="match status" value="1"/>
</dbReference>
<proteinExistence type="predicted"/>
<evidence type="ECO:0008006" key="3">
    <source>
        <dbReference type="Google" id="ProtNLM"/>
    </source>
</evidence>
<comment type="caution">
    <text evidence="1">The sequence shown here is derived from an EMBL/GenBank/DDBJ whole genome shotgun (WGS) entry which is preliminary data.</text>
</comment>
<name>A0A081KDI9_9GAMM</name>
<dbReference type="STRING" id="305900.GV64_17100"/>
<keyword evidence="2" id="KW-1185">Reference proteome</keyword>
<dbReference type="InterPro" id="IPR025563">
    <property type="entry name" value="DUF4286"/>
</dbReference>
<dbReference type="RefSeq" id="WP_020583886.1">
    <property type="nucleotide sequence ID" value="NZ_JOJP01000001.1"/>
</dbReference>
<reference evidence="1 2" key="1">
    <citation type="submission" date="2014-06" db="EMBL/GenBank/DDBJ databases">
        <title>Whole Genome Sequences of Three Symbiotic Endozoicomonas Bacteria.</title>
        <authorList>
            <person name="Neave M.J."/>
            <person name="Apprill A."/>
            <person name="Voolstra C.R."/>
        </authorList>
    </citation>
    <scope>NUCLEOTIDE SEQUENCE [LARGE SCALE GENOMIC DNA]</scope>
    <source>
        <strain evidence="1 2">DSM 22380</strain>
    </source>
</reference>
<organism evidence="1 2">
    <name type="scientific">Endozoicomonas elysicola</name>
    <dbReference type="NCBI Taxonomy" id="305900"/>
    <lineage>
        <taxon>Bacteria</taxon>
        <taxon>Pseudomonadati</taxon>
        <taxon>Pseudomonadota</taxon>
        <taxon>Gammaproteobacteria</taxon>
        <taxon>Oceanospirillales</taxon>
        <taxon>Endozoicomonadaceae</taxon>
        <taxon>Endozoicomonas</taxon>
    </lineage>
</organism>
<evidence type="ECO:0000313" key="1">
    <source>
        <dbReference type="EMBL" id="KEI72215.1"/>
    </source>
</evidence>
<gene>
    <name evidence="1" type="ORF">GV64_17100</name>
</gene>
<evidence type="ECO:0000313" key="2">
    <source>
        <dbReference type="Proteomes" id="UP000027997"/>
    </source>
</evidence>
<protein>
    <recommendedName>
        <fullName evidence="3">DUF4286 domain-containing protein</fullName>
    </recommendedName>
</protein>
<dbReference type="Proteomes" id="UP000027997">
    <property type="component" value="Unassembled WGS sequence"/>
</dbReference>
<dbReference type="AlphaFoldDB" id="A0A081KDI9"/>
<dbReference type="EMBL" id="JOJP01000001">
    <property type="protein sequence ID" value="KEI72215.1"/>
    <property type="molecule type" value="Genomic_DNA"/>
</dbReference>
<accession>A0A081KDI9</accession>
<sequence>MIIYEVNCLVDNDVAGEFRVWLKTHADEVLATDGFISAEILTLVDDEHLVDRPYSKGFSIRYRVKDQSSLDHYLAHLAPALRQEGVDRFGGQLSAYRRILLEEQ</sequence>